<dbReference type="InterPro" id="IPR042086">
    <property type="entry name" value="MeTrfase_capping"/>
</dbReference>
<dbReference type="Proteomes" id="UP000467841">
    <property type="component" value="Unassembled WGS sequence"/>
</dbReference>
<keyword evidence="4" id="KW-0479">Metal-binding</keyword>
<dbReference type="AlphaFoldDB" id="A0A6D2I1T0"/>
<dbReference type="InterPro" id="IPR005299">
    <property type="entry name" value="MeTrfase_7"/>
</dbReference>
<dbReference type="Pfam" id="PF03492">
    <property type="entry name" value="Methyltransf_7"/>
    <property type="match status" value="1"/>
</dbReference>
<evidence type="ECO:0000313" key="6">
    <source>
        <dbReference type="EMBL" id="CAA7019376.1"/>
    </source>
</evidence>
<evidence type="ECO:0000256" key="3">
    <source>
        <dbReference type="ARBA" id="ARBA00022691"/>
    </source>
</evidence>
<evidence type="ECO:0000256" key="1">
    <source>
        <dbReference type="ARBA" id="ARBA00022603"/>
    </source>
</evidence>
<keyword evidence="1" id="KW-0489">Methyltransferase</keyword>
<keyword evidence="5" id="KW-0460">Magnesium</keyword>
<name>A0A6D2I1T0_9BRAS</name>
<proteinExistence type="predicted"/>
<evidence type="ECO:0000313" key="7">
    <source>
        <dbReference type="Proteomes" id="UP000467841"/>
    </source>
</evidence>
<keyword evidence="2" id="KW-0808">Transferase</keyword>
<dbReference type="InterPro" id="IPR029063">
    <property type="entry name" value="SAM-dependent_MTases_sf"/>
</dbReference>
<dbReference type="GO" id="GO:0008168">
    <property type="term" value="F:methyltransferase activity"/>
    <property type="evidence" value="ECO:0007669"/>
    <property type="project" value="UniProtKB-KW"/>
</dbReference>
<dbReference type="GO" id="GO:0046872">
    <property type="term" value="F:metal ion binding"/>
    <property type="evidence" value="ECO:0007669"/>
    <property type="project" value="UniProtKB-KW"/>
</dbReference>
<dbReference type="Gene3D" id="1.10.1200.270">
    <property type="entry name" value="Methyltransferase, alpha-helical capping domain"/>
    <property type="match status" value="1"/>
</dbReference>
<gene>
    <name evidence="6" type="ORF">MERR_LOCUS6611</name>
</gene>
<reference evidence="6" key="1">
    <citation type="submission" date="2020-01" db="EMBL/GenBank/DDBJ databases">
        <authorList>
            <person name="Mishra B."/>
        </authorList>
    </citation>
    <scope>NUCLEOTIDE SEQUENCE [LARGE SCALE GENOMIC DNA]</scope>
</reference>
<dbReference type="EMBL" id="CACVBM020000444">
    <property type="protein sequence ID" value="CAA7019376.1"/>
    <property type="molecule type" value="Genomic_DNA"/>
</dbReference>
<keyword evidence="3" id="KW-0949">S-adenosyl-L-methionine</keyword>
<dbReference type="GO" id="GO:0032259">
    <property type="term" value="P:methylation"/>
    <property type="evidence" value="ECO:0007669"/>
    <property type="project" value="UniProtKB-KW"/>
</dbReference>
<organism evidence="6 7">
    <name type="scientific">Microthlaspi erraticum</name>
    <dbReference type="NCBI Taxonomy" id="1685480"/>
    <lineage>
        <taxon>Eukaryota</taxon>
        <taxon>Viridiplantae</taxon>
        <taxon>Streptophyta</taxon>
        <taxon>Embryophyta</taxon>
        <taxon>Tracheophyta</taxon>
        <taxon>Spermatophyta</taxon>
        <taxon>Magnoliopsida</taxon>
        <taxon>eudicotyledons</taxon>
        <taxon>Gunneridae</taxon>
        <taxon>Pentapetalae</taxon>
        <taxon>rosids</taxon>
        <taxon>malvids</taxon>
        <taxon>Brassicales</taxon>
        <taxon>Brassicaceae</taxon>
        <taxon>Coluteocarpeae</taxon>
        <taxon>Microthlaspi</taxon>
    </lineage>
</organism>
<keyword evidence="7" id="KW-1185">Reference proteome</keyword>
<dbReference type="PANTHER" id="PTHR31009">
    <property type="entry name" value="S-ADENOSYL-L-METHIONINE:CARBOXYL METHYLTRANSFERASE FAMILY PROTEIN"/>
    <property type="match status" value="1"/>
</dbReference>
<accession>A0A6D2I1T0</accession>
<dbReference type="Gene3D" id="3.40.50.150">
    <property type="entry name" value="Vaccinia Virus protein VP39"/>
    <property type="match status" value="1"/>
</dbReference>
<evidence type="ECO:0000256" key="5">
    <source>
        <dbReference type="ARBA" id="ARBA00022842"/>
    </source>
</evidence>
<evidence type="ECO:0000256" key="4">
    <source>
        <dbReference type="ARBA" id="ARBA00022723"/>
    </source>
</evidence>
<protein>
    <submittedName>
        <fullName evidence="6">Uncharacterized protein</fullName>
    </submittedName>
</protein>
<dbReference type="SUPFAM" id="SSF53335">
    <property type="entry name" value="S-adenosyl-L-methionine-dependent methyltransferases"/>
    <property type="match status" value="1"/>
</dbReference>
<sequence length="367" mass="42002">MKGGTGEHSYATNANVQRRASYETRHVVVEHVREMLRKIAFPGCIKVADFGCSSGQNTLLAMSVMFNTIMESYQHIGQNLPEIDFCLNDLPENDFNTTFKLVPSFLEKLEMDVRGRCFVSGVPGSFYSRLFPSKSVHFSHSSFSVHWLSKVPEGLDNNTKSIHIKDPCPPNVYKSYLNQFKKDFTLFLRMRSEEAVPNGHMVLTFVGRKVSDSLSKDCFQVWSLLSDCVLELVSEGVVKESEMESFNIPFYNPTEEEVREFVLEEGSFEINKIEKIDHFRPYKIDRSEEEDEDLSLHLEAGKKHASWARSITEPLLVAHFGDAIIEPVFDKYARYMAKYLSVSNHRPNTTLIFVVSLTRVHSMMLPI</sequence>
<evidence type="ECO:0000256" key="2">
    <source>
        <dbReference type="ARBA" id="ARBA00022679"/>
    </source>
</evidence>
<dbReference type="OrthoDB" id="1523883at2759"/>
<comment type="caution">
    <text evidence="6">The sequence shown here is derived from an EMBL/GenBank/DDBJ whole genome shotgun (WGS) entry which is preliminary data.</text>
</comment>